<dbReference type="Pfam" id="PF03448">
    <property type="entry name" value="MgtE_N"/>
    <property type="match status" value="1"/>
</dbReference>
<dbReference type="InterPro" id="IPR006669">
    <property type="entry name" value="MgtE_transporter"/>
</dbReference>
<dbReference type="PANTHER" id="PTHR43773">
    <property type="entry name" value="MAGNESIUM TRANSPORTER MGTE"/>
    <property type="match status" value="1"/>
</dbReference>
<dbReference type="EMBL" id="BORT01000015">
    <property type="protein sequence ID" value="GIO48691.1"/>
    <property type="molecule type" value="Genomic_DNA"/>
</dbReference>
<feature type="domain" description="Magnesium transporter MgtE intracellular" evidence="1">
    <location>
        <begin position="36"/>
        <end position="124"/>
    </location>
</feature>
<comment type="caution">
    <text evidence="2">The sequence shown here is derived from an EMBL/GenBank/DDBJ whole genome shotgun (WGS) entry which is preliminary data.</text>
</comment>
<dbReference type="InterPro" id="IPR038076">
    <property type="entry name" value="MgtE_N_sf"/>
</dbReference>
<sequence>MIKLNQYEYKEEYTYYMLQALREGDKEVFRKDFLNLHPTDQTEFFLSLDDNRRLRIYSFLHPTEFSEIFSELNPDMQKKIIVELDRKYAIDMLNELPSDDAADFFGLLTHKEADFFLTRMEKDAFL</sequence>
<dbReference type="SUPFAM" id="SSF158791">
    <property type="entry name" value="MgtE N-terminal domain-like"/>
    <property type="match status" value="1"/>
</dbReference>
<dbReference type="Gene3D" id="1.25.60.10">
    <property type="entry name" value="MgtE N-terminal domain-like"/>
    <property type="match status" value="1"/>
</dbReference>
<dbReference type="GO" id="GO:0016020">
    <property type="term" value="C:membrane"/>
    <property type="evidence" value="ECO:0007669"/>
    <property type="project" value="InterPro"/>
</dbReference>
<accession>A0A919YDH3</accession>
<proteinExistence type="predicted"/>
<reference evidence="2 3" key="1">
    <citation type="submission" date="2021-03" db="EMBL/GenBank/DDBJ databases">
        <title>Antimicrobial resistance genes in bacteria isolated from Japanese honey, and their potential for conferring macrolide and lincosamide resistance in the American foulbrood pathogen Paenibacillus larvae.</title>
        <authorList>
            <person name="Okamoto M."/>
            <person name="Kumagai M."/>
            <person name="Kanamori H."/>
            <person name="Takamatsu D."/>
        </authorList>
    </citation>
    <scope>NUCLEOTIDE SEQUENCE [LARGE SCALE GENOMIC DNA]</scope>
    <source>
        <strain evidence="2 3">J34TS1</strain>
    </source>
</reference>
<evidence type="ECO:0000259" key="1">
    <source>
        <dbReference type="SMART" id="SM00924"/>
    </source>
</evidence>
<gene>
    <name evidence="2" type="ORF">J34TS1_34560</name>
</gene>
<dbReference type="Proteomes" id="UP000682811">
    <property type="component" value="Unassembled WGS sequence"/>
</dbReference>
<organism evidence="2 3">
    <name type="scientific">Paenibacillus azoreducens</name>
    <dbReference type="NCBI Taxonomy" id="116718"/>
    <lineage>
        <taxon>Bacteria</taxon>
        <taxon>Bacillati</taxon>
        <taxon>Bacillota</taxon>
        <taxon>Bacilli</taxon>
        <taxon>Bacillales</taxon>
        <taxon>Paenibacillaceae</taxon>
        <taxon>Paenibacillus</taxon>
    </lineage>
</organism>
<evidence type="ECO:0000313" key="3">
    <source>
        <dbReference type="Proteomes" id="UP000682811"/>
    </source>
</evidence>
<dbReference type="InterPro" id="IPR006668">
    <property type="entry name" value="Mg_transptr_MgtE_intracell_dom"/>
</dbReference>
<dbReference type="GO" id="GO:0015095">
    <property type="term" value="F:magnesium ion transmembrane transporter activity"/>
    <property type="evidence" value="ECO:0007669"/>
    <property type="project" value="InterPro"/>
</dbReference>
<protein>
    <recommendedName>
        <fullName evidence="1">Magnesium transporter MgtE intracellular domain-containing protein</fullName>
    </recommendedName>
</protein>
<dbReference type="PANTHER" id="PTHR43773:SF1">
    <property type="entry name" value="MAGNESIUM TRANSPORTER MGTE"/>
    <property type="match status" value="1"/>
</dbReference>
<keyword evidence="3" id="KW-1185">Reference proteome</keyword>
<dbReference type="AlphaFoldDB" id="A0A919YDH3"/>
<dbReference type="RefSeq" id="WP_212979313.1">
    <property type="nucleotide sequence ID" value="NZ_AP025343.1"/>
</dbReference>
<evidence type="ECO:0000313" key="2">
    <source>
        <dbReference type="EMBL" id="GIO48691.1"/>
    </source>
</evidence>
<name>A0A919YDH3_9BACL</name>
<dbReference type="SMART" id="SM00924">
    <property type="entry name" value="MgtE_N"/>
    <property type="match status" value="1"/>
</dbReference>